<keyword evidence="10" id="KW-1185">Reference proteome</keyword>
<dbReference type="PANTHER" id="PTHR14399:SF5">
    <property type="entry name" value="CELL JUNCTION PROTEIN VAB-9"/>
    <property type="match status" value="1"/>
</dbReference>
<feature type="transmembrane region" description="Helical" evidence="8">
    <location>
        <begin position="70"/>
        <end position="96"/>
    </location>
</feature>
<sequence>MGETEVRVFRPYKLLAVIMSAISLILMIVSVAGPDWMEVEYQQGGVKSWGLWWECLTVNSSFEMCVKTDWLFACAALVLICLISMLAVTVLGSVGLCTQRRFLYITAGAVKTHVSYRAETQRFDLGWTYGIAWGAVFFMLGAAILYLIRSETEEVTSENKDNTPPPYYLNYTRA</sequence>
<dbReference type="Proteomes" id="UP001519460">
    <property type="component" value="Unassembled WGS sequence"/>
</dbReference>
<comment type="subcellular location">
    <subcellularLocation>
        <location evidence="2">Cell junction</location>
    </subcellularLocation>
    <subcellularLocation>
        <location evidence="1">Membrane</location>
        <topology evidence="1">Multi-pass membrane protein</topology>
    </subcellularLocation>
</comment>
<dbReference type="Gene3D" id="1.20.140.150">
    <property type="match status" value="1"/>
</dbReference>
<dbReference type="PANTHER" id="PTHR14399">
    <property type="entry name" value="P53-INDUCED PROTEIN RELATED"/>
    <property type="match status" value="1"/>
</dbReference>
<comment type="similarity">
    <text evidence="3">Belongs to the TMEM47 family.</text>
</comment>
<evidence type="ECO:0000256" key="1">
    <source>
        <dbReference type="ARBA" id="ARBA00004141"/>
    </source>
</evidence>
<dbReference type="AlphaFoldDB" id="A0ABD0J6A3"/>
<comment type="caution">
    <text evidence="9">The sequence shown here is derived from an EMBL/GenBank/DDBJ whole genome shotgun (WGS) entry which is preliminary data.</text>
</comment>
<dbReference type="EMBL" id="JACVVK020000610">
    <property type="protein sequence ID" value="KAK7463140.1"/>
    <property type="molecule type" value="Genomic_DNA"/>
</dbReference>
<dbReference type="InterPro" id="IPR015664">
    <property type="entry name" value="P53_induced"/>
</dbReference>
<evidence type="ECO:0000256" key="4">
    <source>
        <dbReference type="ARBA" id="ARBA00022692"/>
    </source>
</evidence>
<reference evidence="9 10" key="1">
    <citation type="journal article" date="2023" name="Sci. Data">
        <title>Genome assembly of the Korean intertidal mud-creeper Batillaria attramentaria.</title>
        <authorList>
            <person name="Patra A.K."/>
            <person name="Ho P.T."/>
            <person name="Jun S."/>
            <person name="Lee S.J."/>
            <person name="Kim Y."/>
            <person name="Won Y.J."/>
        </authorList>
    </citation>
    <scope>NUCLEOTIDE SEQUENCE [LARGE SCALE GENOMIC DNA]</scope>
    <source>
        <strain evidence="9">Wonlab-2016</strain>
    </source>
</reference>
<evidence type="ECO:0000256" key="3">
    <source>
        <dbReference type="ARBA" id="ARBA00008691"/>
    </source>
</evidence>
<feature type="transmembrane region" description="Helical" evidence="8">
    <location>
        <begin position="12"/>
        <end position="32"/>
    </location>
</feature>
<evidence type="ECO:0000256" key="8">
    <source>
        <dbReference type="SAM" id="Phobius"/>
    </source>
</evidence>
<feature type="transmembrane region" description="Helical" evidence="8">
    <location>
        <begin position="127"/>
        <end position="148"/>
    </location>
</feature>
<keyword evidence="7 8" id="KW-0472">Membrane</keyword>
<name>A0ABD0J6A3_9CAEN</name>
<accession>A0ABD0J6A3</accession>
<evidence type="ECO:0000256" key="5">
    <source>
        <dbReference type="ARBA" id="ARBA00022949"/>
    </source>
</evidence>
<keyword evidence="5" id="KW-0965">Cell junction</keyword>
<keyword evidence="6 8" id="KW-1133">Transmembrane helix</keyword>
<protein>
    <submittedName>
        <fullName evidence="9">Uncharacterized protein</fullName>
    </submittedName>
</protein>
<evidence type="ECO:0000313" key="9">
    <source>
        <dbReference type="EMBL" id="KAK7463140.1"/>
    </source>
</evidence>
<keyword evidence="4 8" id="KW-0812">Transmembrane</keyword>
<dbReference type="GO" id="GO:0016020">
    <property type="term" value="C:membrane"/>
    <property type="evidence" value="ECO:0007669"/>
    <property type="project" value="UniProtKB-SubCell"/>
</dbReference>
<evidence type="ECO:0000256" key="2">
    <source>
        <dbReference type="ARBA" id="ARBA00004282"/>
    </source>
</evidence>
<evidence type="ECO:0000313" key="10">
    <source>
        <dbReference type="Proteomes" id="UP001519460"/>
    </source>
</evidence>
<proteinExistence type="inferred from homology"/>
<gene>
    <name evidence="9" type="ORF">BaRGS_00038285</name>
</gene>
<evidence type="ECO:0000256" key="7">
    <source>
        <dbReference type="ARBA" id="ARBA00023136"/>
    </source>
</evidence>
<dbReference type="GO" id="GO:0070161">
    <property type="term" value="C:anchoring junction"/>
    <property type="evidence" value="ECO:0007669"/>
    <property type="project" value="UniProtKB-SubCell"/>
</dbReference>
<evidence type="ECO:0000256" key="6">
    <source>
        <dbReference type="ARBA" id="ARBA00022989"/>
    </source>
</evidence>
<organism evidence="9 10">
    <name type="scientific">Batillaria attramentaria</name>
    <dbReference type="NCBI Taxonomy" id="370345"/>
    <lineage>
        <taxon>Eukaryota</taxon>
        <taxon>Metazoa</taxon>
        <taxon>Spiralia</taxon>
        <taxon>Lophotrochozoa</taxon>
        <taxon>Mollusca</taxon>
        <taxon>Gastropoda</taxon>
        <taxon>Caenogastropoda</taxon>
        <taxon>Sorbeoconcha</taxon>
        <taxon>Cerithioidea</taxon>
        <taxon>Batillariidae</taxon>
        <taxon>Batillaria</taxon>
    </lineage>
</organism>